<dbReference type="SUPFAM" id="SSF55347">
    <property type="entry name" value="Glyceraldehyde-3-phosphate dehydrogenase-like, C-terminal domain"/>
    <property type="match status" value="1"/>
</dbReference>
<feature type="domain" description="GFO/IDH/MocA-like oxidoreductase" evidence="2">
    <location>
        <begin position="128"/>
        <end position="245"/>
    </location>
</feature>
<dbReference type="GO" id="GO:0000166">
    <property type="term" value="F:nucleotide binding"/>
    <property type="evidence" value="ECO:0007669"/>
    <property type="project" value="InterPro"/>
</dbReference>
<name>A0A938X885_9FIRM</name>
<dbReference type="Pfam" id="PF22725">
    <property type="entry name" value="GFO_IDH_MocA_C3"/>
    <property type="match status" value="1"/>
</dbReference>
<dbReference type="EMBL" id="JACJKY010000025">
    <property type="protein sequence ID" value="MBM6921740.1"/>
    <property type="molecule type" value="Genomic_DNA"/>
</dbReference>
<dbReference type="SUPFAM" id="SSF51735">
    <property type="entry name" value="NAD(P)-binding Rossmann-fold domains"/>
    <property type="match status" value="1"/>
</dbReference>
<dbReference type="RefSeq" id="WP_204447947.1">
    <property type="nucleotide sequence ID" value="NZ_JACJKY010000025.1"/>
</dbReference>
<dbReference type="InterPro" id="IPR055170">
    <property type="entry name" value="GFO_IDH_MocA-like_dom"/>
</dbReference>
<dbReference type="InterPro" id="IPR000683">
    <property type="entry name" value="Gfo/Idh/MocA-like_OxRdtase_N"/>
</dbReference>
<dbReference type="InterPro" id="IPR036291">
    <property type="entry name" value="NAD(P)-bd_dom_sf"/>
</dbReference>
<comment type="caution">
    <text evidence="3">The sequence shown here is derived from an EMBL/GenBank/DDBJ whole genome shotgun (WGS) entry which is preliminary data.</text>
</comment>
<dbReference type="Gene3D" id="3.40.50.720">
    <property type="entry name" value="NAD(P)-binding Rossmann-like Domain"/>
    <property type="match status" value="1"/>
</dbReference>
<organism evidence="3 4">
    <name type="scientific">Merdimmobilis hominis</name>
    <dbReference type="NCBI Taxonomy" id="2897707"/>
    <lineage>
        <taxon>Bacteria</taxon>
        <taxon>Bacillati</taxon>
        <taxon>Bacillota</taxon>
        <taxon>Clostridia</taxon>
        <taxon>Eubacteriales</taxon>
        <taxon>Oscillospiraceae</taxon>
        <taxon>Merdimmobilis</taxon>
    </lineage>
</organism>
<feature type="domain" description="Gfo/Idh/MocA-like oxidoreductase N-terminal" evidence="1">
    <location>
        <begin position="2"/>
        <end position="118"/>
    </location>
</feature>
<evidence type="ECO:0000313" key="4">
    <source>
        <dbReference type="Proteomes" id="UP000774750"/>
    </source>
</evidence>
<protein>
    <submittedName>
        <fullName evidence="3">Gfo/Idh/MocA family oxidoreductase</fullName>
    </submittedName>
</protein>
<dbReference type="Gene3D" id="3.30.360.10">
    <property type="entry name" value="Dihydrodipicolinate Reductase, domain 2"/>
    <property type="match status" value="1"/>
</dbReference>
<gene>
    <name evidence="3" type="ORF">H6A12_11325</name>
</gene>
<keyword evidence="4" id="KW-1185">Reference proteome</keyword>
<evidence type="ECO:0000259" key="1">
    <source>
        <dbReference type="Pfam" id="PF01408"/>
    </source>
</evidence>
<dbReference type="PROSITE" id="PS51257">
    <property type="entry name" value="PROKAR_LIPOPROTEIN"/>
    <property type="match status" value="1"/>
</dbReference>
<dbReference type="PANTHER" id="PTHR43377">
    <property type="entry name" value="BILIVERDIN REDUCTASE A"/>
    <property type="match status" value="1"/>
</dbReference>
<evidence type="ECO:0000313" key="3">
    <source>
        <dbReference type="EMBL" id="MBM6921740.1"/>
    </source>
</evidence>
<sequence length="322" mass="35592">MIRVLLVGAGGMGSCHLDCWRRMDDVEIAGICDVFEGRAAEKALPGEAVFTDMDEALATLTDLDIVDIATPSYLHRELSCKSLARGIHTVCEKPLALSKEDGEAVFKTAEEAGVFFMTAQVVRFMKPYLALREMVKTSRFGNVLRARFNRLSGTPDWSWENWMMDEKKSGGVPFDLSIHDVDYIVSVFGKPDRVEKTRTVHREDGRLTDAYRADLTYGDACISAEAGWYSGKMPFSATFTVVFEQAVVSFDGAALHVYHATGESEEIDLTTDSNAISGINITSGDGYFEELSYFKRCVQTNTAPTAVPKEEVLCVLSLAEQK</sequence>
<dbReference type="PANTHER" id="PTHR43377:SF1">
    <property type="entry name" value="BILIVERDIN REDUCTASE A"/>
    <property type="match status" value="1"/>
</dbReference>
<dbReference type="AlphaFoldDB" id="A0A938X885"/>
<dbReference type="Proteomes" id="UP000774750">
    <property type="component" value="Unassembled WGS sequence"/>
</dbReference>
<dbReference type="InterPro" id="IPR051450">
    <property type="entry name" value="Gfo/Idh/MocA_Oxidoreductases"/>
</dbReference>
<dbReference type="Pfam" id="PF01408">
    <property type="entry name" value="GFO_IDH_MocA"/>
    <property type="match status" value="1"/>
</dbReference>
<reference evidence="3" key="1">
    <citation type="submission" date="2020-08" db="EMBL/GenBank/DDBJ databases">
        <authorList>
            <person name="Cejkova D."/>
            <person name="Kubasova T."/>
            <person name="Jahodarova E."/>
            <person name="Rychlik I."/>
        </authorList>
    </citation>
    <scope>NUCLEOTIDE SEQUENCE</scope>
    <source>
        <strain evidence="3">An559</strain>
    </source>
</reference>
<accession>A0A938X885</accession>
<evidence type="ECO:0000259" key="2">
    <source>
        <dbReference type="Pfam" id="PF22725"/>
    </source>
</evidence>
<proteinExistence type="predicted"/>
<reference evidence="3" key="2">
    <citation type="journal article" date="2021" name="Sci. Rep.">
        <title>The distribution of antibiotic resistance genes in chicken gut microbiota commensals.</title>
        <authorList>
            <person name="Juricova H."/>
            <person name="Matiasovicova J."/>
            <person name="Kubasova T."/>
            <person name="Cejkova D."/>
            <person name="Rychlik I."/>
        </authorList>
    </citation>
    <scope>NUCLEOTIDE SEQUENCE</scope>
    <source>
        <strain evidence="3">An559</strain>
    </source>
</reference>